<dbReference type="Gene3D" id="3.40.390.10">
    <property type="entry name" value="Collagenase (Catalytic Domain)"/>
    <property type="match status" value="1"/>
</dbReference>
<evidence type="ECO:0000256" key="2">
    <source>
        <dbReference type="ARBA" id="ARBA00012332"/>
    </source>
</evidence>
<dbReference type="InterPro" id="IPR049038">
    <property type="entry name" value="ADAM10_Cys-rich"/>
</dbReference>
<dbReference type="FunFam" id="4.10.70.10:FF:000003">
    <property type="entry name" value="Disintegrin and metalloproteinase domain-containing protein 17"/>
    <property type="match status" value="1"/>
</dbReference>
<keyword evidence="5" id="KW-0862">Zinc</keyword>
<reference evidence="9" key="2">
    <citation type="submission" date="2021-09" db="EMBL/GenBank/DDBJ databases">
        <authorList>
            <person name="Jia N."/>
            <person name="Wang J."/>
            <person name="Shi W."/>
            <person name="Du L."/>
            <person name="Sun Y."/>
            <person name="Zhan W."/>
            <person name="Jiang J."/>
            <person name="Wang Q."/>
            <person name="Zhang B."/>
            <person name="Ji P."/>
            <person name="Sakyi L.B."/>
            <person name="Cui X."/>
            <person name="Yuan T."/>
            <person name="Jiang B."/>
            <person name="Yang W."/>
            <person name="Lam T.T.-Y."/>
            <person name="Chang Q."/>
            <person name="Ding S."/>
            <person name="Wang X."/>
            <person name="Zhu J."/>
            <person name="Ruan X."/>
            <person name="Zhao L."/>
            <person name="Wei J."/>
            <person name="Que T."/>
            <person name="Du C."/>
            <person name="Cheng J."/>
            <person name="Dai P."/>
            <person name="Han X."/>
            <person name="Huang E."/>
            <person name="Gao Y."/>
            <person name="Liu J."/>
            <person name="Shao H."/>
            <person name="Ye R."/>
            <person name="Li L."/>
            <person name="Wei W."/>
            <person name="Wang X."/>
            <person name="Wang C."/>
            <person name="Huo Q."/>
            <person name="Li W."/>
            <person name="Guo W."/>
            <person name="Chen H."/>
            <person name="Chen S."/>
            <person name="Zhou L."/>
            <person name="Zhou L."/>
            <person name="Ni X."/>
            <person name="Tian J."/>
            <person name="Zhou Y."/>
            <person name="Sheng Y."/>
            <person name="Liu T."/>
            <person name="Pan Y."/>
            <person name="Xia L."/>
            <person name="Li J."/>
            <person name="Zhao F."/>
            <person name="Cao W."/>
        </authorList>
    </citation>
    <scope>NUCLEOTIDE SEQUENCE</scope>
    <source>
        <strain evidence="9">Rmic-2018</strain>
        <tissue evidence="9">Larvae</tissue>
    </source>
</reference>
<gene>
    <name evidence="9" type="ORF">HPB51_018036</name>
</gene>
<feature type="binding site" evidence="5">
    <location>
        <position position="422"/>
    </location>
    <ligand>
        <name>Zn(2+)</name>
        <dbReference type="ChEBI" id="CHEBI:29105"/>
        <note>catalytic</note>
    </ligand>
</feature>
<dbReference type="VEuPathDB" id="VectorBase:LOC119172734"/>
<feature type="binding site" evidence="5">
    <location>
        <position position="418"/>
    </location>
    <ligand>
        <name>Zn(2+)</name>
        <dbReference type="ChEBI" id="CHEBI:29105"/>
        <note>catalytic</note>
    </ligand>
</feature>
<dbReference type="AlphaFoldDB" id="A0A9J6DPF4"/>
<dbReference type="PANTHER" id="PTHR45702">
    <property type="entry name" value="ADAM10/ADAM17 METALLOPEPTIDASE FAMILY MEMBER"/>
    <property type="match status" value="1"/>
</dbReference>
<feature type="domain" description="Peptidase M12B" evidence="8">
    <location>
        <begin position="236"/>
        <end position="474"/>
    </location>
</feature>
<evidence type="ECO:0000313" key="10">
    <source>
        <dbReference type="Proteomes" id="UP000821866"/>
    </source>
</evidence>
<dbReference type="PANTHER" id="PTHR45702:SF2">
    <property type="entry name" value="KUZBANIAN, ISOFORM A"/>
    <property type="match status" value="1"/>
</dbReference>
<dbReference type="InterPro" id="IPR024079">
    <property type="entry name" value="MetalloPept_cat_dom_sf"/>
</dbReference>
<dbReference type="EC" id="3.4.24.81" evidence="2"/>
<dbReference type="Pfam" id="PF13688">
    <property type="entry name" value="Reprolysin_5"/>
    <property type="match status" value="1"/>
</dbReference>
<feature type="binding site" evidence="5">
    <location>
        <position position="428"/>
    </location>
    <ligand>
        <name>Zn(2+)</name>
        <dbReference type="ChEBI" id="CHEBI:29105"/>
        <note>catalytic</note>
    </ligand>
</feature>
<dbReference type="GO" id="GO:0046872">
    <property type="term" value="F:metal ion binding"/>
    <property type="evidence" value="ECO:0007669"/>
    <property type="project" value="UniProtKB-KW"/>
</dbReference>
<keyword evidence="10" id="KW-1185">Reference proteome</keyword>
<accession>A0A9J6DPF4</accession>
<dbReference type="SMART" id="SM00050">
    <property type="entry name" value="DISIN"/>
    <property type="match status" value="1"/>
</dbReference>
<dbReference type="InterPro" id="IPR001590">
    <property type="entry name" value="Peptidase_M12B"/>
</dbReference>
<feature type="domain" description="Disintegrin" evidence="7">
    <location>
        <begin position="491"/>
        <end position="586"/>
    </location>
</feature>
<comment type="caution">
    <text evidence="5">Lacks conserved residue(s) required for the propagation of feature annotation.</text>
</comment>
<keyword evidence="6" id="KW-0812">Transmembrane</keyword>
<organism evidence="9 10">
    <name type="scientific">Rhipicephalus microplus</name>
    <name type="common">Cattle tick</name>
    <name type="synonym">Boophilus microplus</name>
    <dbReference type="NCBI Taxonomy" id="6941"/>
    <lineage>
        <taxon>Eukaryota</taxon>
        <taxon>Metazoa</taxon>
        <taxon>Ecdysozoa</taxon>
        <taxon>Arthropoda</taxon>
        <taxon>Chelicerata</taxon>
        <taxon>Arachnida</taxon>
        <taxon>Acari</taxon>
        <taxon>Parasitiformes</taxon>
        <taxon>Ixodida</taxon>
        <taxon>Ixodoidea</taxon>
        <taxon>Ixodidae</taxon>
        <taxon>Rhipicephalinae</taxon>
        <taxon>Rhipicephalus</taxon>
        <taxon>Boophilus</taxon>
    </lineage>
</organism>
<dbReference type="PROSITE" id="PS50215">
    <property type="entry name" value="ADAM_MEPRO"/>
    <property type="match status" value="1"/>
</dbReference>
<dbReference type="Proteomes" id="UP000821866">
    <property type="component" value="Chromosome 6"/>
</dbReference>
<dbReference type="GO" id="GO:0007219">
    <property type="term" value="P:Notch signaling pathway"/>
    <property type="evidence" value="ECO:0007669"/>
    <property type="project" value="TreeGrafter"/>
</dbReference>
<dbReference type="PROSITE" id="PS50214">
    <property type="entry name" value="DISINTEGRIN_2"/>
    <property type="match status" value="1"/>
</dbReference>
<evidence type="ECO:0000313" key="9">
    <source>
        <dbReference type="EMBL" id="KAH8023817.1"/>
    </source>
</evidence>
<protein>
    <recommendedName>
        <fullName evidence="2">ADAM10 endopeptidase</fullName>
        <ecNumber evidence="2">3.4.24.81</ecNumber>
    </recommendedName>
</protein>
<evidence type="ECO:0000256" key="5">
    <source>
        <dbReference type="PROSITE-ProRule" id="PRU00276"/>
    </source>
</evidence>
<comment type="catalytic activity">
    <reaction evidence="1">
        <text>Endopeptidase of broad specificity.</text>
        <dbReference type="EC" id="3.4.24.81"/>
    </reaction>
</comment>
<comment type="caution">
    <text evidence="9">The sequence shown here is derived from an EMBL/GenBank/DDBJ whole genome shotgun (WGS) entry which is preliminary data.</text>
</comment>
<dbReference type="GO" id="GO:0005886">
    <property type="term" value="C:plasma membrane"/>
    <property type="evidence" value="ECO:0007669"/>
    <property type="project" value="TreeGrafter"/>
</dbReference>
<evidence type="ECO:0000259" key="7">
    <source>
        <dbReference type="PROSITE" id="PS50214"/>
    </source>
</evidence>
<feature type="transmembrane region" description="Helical" evidence="6">
    <location>
        <begin position="709"/>
        <end position="731"/>
    </location>
</feature>
<dbReference type="SUPFAM" id="SSF55486">
    <property type="entry name" value="Metalloproteases ('zincins'), catalytic domain"/>
    <property type="match status" value="1"/>
</dbReference>
<evidence type="ECO:0000256" key="4">
    <source>
        <dbReference type="ARBA" id="ARBA00023157"/>
    </source>
</evidence>
<dbReference type="Pfam" id="PF00200">
    <property type="entry name" value="Disintegrin"/>
    <property type="match status" value="1"/>
</dbReference>
<dbReference type="EMBL" id="JABSTU010000008">
    <property type="protein sequence ID" value="KAH8023817.1"/>
    <property type="molecule type" value="Genomic_DNA"/>
</dbReference>
<dbReference type="SUPFAM" id="SSF57552">
    <property type="entry name" value="Blood coagulation inhibitor (disintegrin)"/>
    <property type="match status" value="1"/>
</dbReference>
<evidence type="ECO:0000256" key="6">
    <source>
        <dbReference type="SAM" id="Phobius"/>
    </source>
</evidence>
<keyword evidence="3" id="KW-0165">Cleavage on pair of basic residues</keyword>
<dbReference type="GO" id="GO:0006509">
    <property type="term" value="P:membrane protein ectodomain proteolysis"/>
    <property type="evidence" value="ECO:0007669"/>
    <property type="project" value="TreeGrafter"/>
</dbReference>
<feature type="active site" evidence="5">
    <location>
        <position position="419"/>
    </location>
</feature>
<keyword evidence="6" id="KW-0472">Membrane</keyword>
<dbReference type="Gene3D" id="4.10.70.10">
    <property type="entry name" value="Disintegrin domain"/>
    <property type="match status" value="1"/>
</dbReference>
<sequence>MNNAGRVLNRYVRHYEPLSYEPVSIRGRRSGGGRWKRSVAQPSDFGNFQVTFKALNREKMLILDQCRRFCAGYPGSRVVGGLTKGVFLGRIALAGADGTEEHFHVESASRYLGPGRDPRVHSIIYSSRDVVPSGGRCGLYGATQTFLSQIRKKQRKDPKKQRSYGRIRRKRSITEPLVEVHGTPSTAAMANESWKLSSVPLASTESPEPTVREFFFFSKKRRAGGSKRRSGTLLKRVCNVEVVVDHLLFESYLNEEGGDRDRALEAVTTMVGTHAAAATEIFSKTDFDGITGISFEVQRLRINESNSCEGRVRHTNPFCRQDLDAAHILFEMSKINHDNFCVSHIWTYRDFPGGTLGLAYLAESEVDTGGICDKFHFGANVVKALTYRGSLSLNTGLVTFVNNNVRLTQRDTEVTFAHELGHNFGSPHDYPPKCTPGGTAGNYLMYPSARRGTEPNNLKFSPCSIGNISLVLKELIAGEAISPNCFQEPRGPFCGNKVREVGEECDCGYDNTECTDRCCYPRQSGPGKACKLRPGAKCSPANSACCTKSCGIQRTSVSCRQEDDCRFEAFCDGQSASCPASAWRANGTVCNQGTQLCEAGECRRSVCRKYGLVECFLAGPDLTPGERCLIACRERGKNPGSECREACSFRRMRSLCHKKLQPGALCDHNHGYCDVFQQCRHIDTEGPLTRLQWLVLGNKEFPNLLVRHWFLTALGIVLSAVATVVLIRVCATYIPSSNPHLKPAKKITVTIRHPLDFISEHLRRQ</sequence>
<dbReference type="InterPro" id="IPR001762">
    <property type="entry name" value="Disintegrin_dom"/>
</dbReference>
<proteinExistence type="predicted"/>
<name>A0A9J6DPF4_RHIMP</name>
<dbReference type="GO" id="GO:0004222">
    <property type="term" value="F:metalloendopeptidase activity"/>
    <property type="evidence" value="ECO:0007669"/>
    <property type="project" value="InterPro"/>
</dbReference>
<dbReference type="InterPro" id="IPR051489">
    <property type="entry name" value="ADAM_Metalloproteinase"/>
</dbReference>
<keyword evidence="6" id="KW-1133">Transmembrane helix</keyword>
<keyword evidence="5" id="KW-0479">Metal-binding</keyword>
<reference evidence="9" key="1">
    <citation type="journal article" date="2020" name="Cell">
        <title>Large-Scale Comparative Analyses of Tick Genomes Elucidate Their Genetic Diversity and Vector Capacities.</title>
        <authorList>
            <consortium name="Tick Genome and Microbiome Consortium (TIGMIC)"/>
            <person name="Jia N."/>
            <person name="Wang J."/>
            <person name="Shi W."/>
            <person name="Du L."/>
            <person name="Sun Y."/>
            <person name="Zhan W."/>
            <person name="Jiang J.F."/>
            <person name="Wang Q."/>
            <person name="Zhang B."/>
            <person name="Ji P."/>
            <person name="Bell-Sakyi L."/>
            <person name="Cui X.M."/>
            <person name="Yuan T.T."/>
            <person name="Jiang B.G."/>
            <person name="Yang W.F."/>
            <person name="Lam T.T."/>
            <person name="Chang Q.C."/>
            <person name="Ding S.J."/>
            <person name="Wang X.J."/>
            <person name="Zhu J.G."/>
            <person name="Ruan X.D."/>
            <person name="Zhao L."/>
            <person name="Wei J.T."/>
            <person name="Ye R.Z."/>
            <person name="Que T.C."/>
            <person name="Du C.H."/>
            <person name="Zhou Y.H."/>
            <person name="Cheng J.X."/>
            <person name="Dai P.F."/>
            <person name="Guo W.B."/>
            <person name="Han X.H."/>
            <person name="Huang E.J."/>
            <person name="Li L.F."/>
            <person name="Wei W."/>
            <person name="Gao Y.C."/>
            <person name="Liu J.Z."/>
            <person name="Shao H.Z."/>
            <person name="Wang X."/>
            <person name="Wang C.C."/>
            <person name="Yang T.C."/>
            <person name="Huo Q.B."/>
            <person name="Li W."/>
            <person name="Chen H.Y."/>
            <person name="Chen S.E."/>
            <person name="Zhou L.G."/>
            <person name="Ni X.B."/>
            <person name="Tian J.H."/>
            <person name="Sheng Y."/>
            <person name="Liu T."/>
            <person name="Pan Y.S."/>
            <person name="Xia L.Y."/>
            <person name="Li J."/>
            <person name="Zhao F."/>
            <person name="Cao W.C."/>
        </authorList>
    </citation>
    <scope>NUCLEOTIDE SEQUENCE</scope>
    <source>
        <strain evidence="9">Rmic-2018</strain>
    </source>
</reference>
<evidence type="ECO:0000256" key="3">
    <source>
        <dbReference type="ARBA" id="ARBA00022685"/>
    </source>
</evidence>
<dbReference type="InterPro" id="IPR036436">
    <property type="entry name" value="Disintegrin_dom_sf"/>
</dbReference>
<dbReference type="Pfam" id="PF21299">
    <property type="entry name" value="ADAM10_Cys-rich"/>
    <property type="match status" value="1"/>
</dbReference>
<evidence type="ECO:0000256" key="1">
    <source>
        <dbReference type="ARBA" id="ARBA00001809"/>
    </source>
</evidence>
<evidence type="ECO:0000259" key="8">
    <source>
        <dbReference type="PROSITE" id="PS50215"/>
    </source>
</evidence>
<keyword evidence="4" id="KW-1015">Disulfide bond</keyword>